<sequence length="154" mass="16849">MSKTKGIILLFCTLLLIGCQAKKEDSTSSSVSVSKSSKSSSSKPEIEEISAEEYVKKVDNKDAAGQIIFFKTPGSKKSDEALKKLSRQCQEIGEKLYTVDGTTESGKKIIEKSQIIKTPYDAVILVEGGQPMYLDLPNQDTPTSVLKKIVKEVK</sequence>
<feature type="compositionally biased region" description="Low complexity" evidence="1">
    <location>
        <begin position="27"/>
        <end position="43"/>
    </location>
</feature>
<organism evidence="2 3">
    <name type="scientific">Xylocopilactobacillus apicola</name>
    <dbReference type="NCBI Taxonomy" id="2932184"/>
    <lineage>
        <taxon>Bacteria</taxon>
        <taxon>Bacillati</taxon>
        <taxon>Bacillota</taxon>
        <taxon>Bacilli</taxon>
        <taxon>Lactobacillales</taxon>
        <taxon>Lactobacillaceae</taxon>
        <taxon>Xylocopilactobacillus</taxon>
    </lineage>
</organism>
<dbReference type="EMBL" id="AP026802">
    <property type="protein sequence ID" value="BDR59118.1"/>
    <property type="molecule type" value="Genomic_DNA"/>
</dbReference>
<evidence type="ECO:0008006" key="4">
    <source>
        <dbReference type="Google" id="ProtNLM"/>
    </source>
</evidence>
<name>A0AAU9DY85_9LACO</name>
<protein>
    <recommendedName>
        <fullName evidence="4">DUF4174 domain-containing protein</fullName>
    </recommendedName>
</protein>
<dbReference type="Proteomes" id="UP001321861">
    <property type="component" value="Chromosome"/>
</dbReference>
<feature type="region of interest" description="Disordered" evidence="1">
    <location>
        <begin position="23"/>
        <end position="47"/>
    </location>
</feature>
<dbReference type="KEGG" id="xap:XA3_15590"/>
<evidence type="ECO:0000313" key="3">
    <source>
        <dbReference type="Proteomes" id="UP001321861"/>
    </source>
</evidence>
<dbReference type="RefSeq" id="WP_317634928.1">
    <property type="nucleotide sequence ID" value="NZ_AP026802.1"/>
</dbReference>
<evidence type="ECO:0000256" key="1">
    <source>
        <dbReference type="SAM" id="MobiDB-lite"/>
    </source>
</evidence>
<reference evidence="2 3" key="1">
    <citation type="journal article" date="2023" name="Microbiol. Spectr.">
        <title>Symbiosis of Carpenter Bees with Uncharacterized Lactic Acid Bacteria Showing NAD Auxotrophy.</title>
        <authorList>
            <person name="Kawasaki S."/>
            <person name="Ozawa K."/>
            <person name="Mori T."/>
            <person name="Yamamoto A."/>
            <person name="Ito M."/>
            <person name="Ohkuma M."/>
            <person name="Sakamoto M."/>
            <person name="Matsutani M."/>
        </authorList>
    </citation>
    <scope>NUCLEOTIDE SEQUENCE [LARGE SCALE GENOMIC DNA]</scope>
    <source>
        <strain evidence="2 3">XA3</strain>
    </source>
</reference>
<dbReference type="PROSITE" id="PS51257">
    <property type="entry name" value="PROKAR_LIPOPROTEIN"/>
    <property type="match status" value="1"/>
</dbReference>
<proteinExistence type="predicted"/>
<dbReference type="AlphaFoldDB" id="A0AAU9DY85"/>
<keyword evidence="3" id="KW-1185">Reference proteome</keyword>
<evidence type="ECO:0000313" key="2">
    <source>
        <dbReference type="EMBL" id="BDR59118.1"/>
    </source>
</evidence>
<accession>A0AAU9DY85</accession>
<gene>
    <name evidence="2" type="ORF">XA3_15590</name>
</gene>